<evidence type="ECO:0000313" key="1">
    <source>
        <dbReference type="EMBL" id="PNW85145.1"/>
    </source>
</evidence>
<dbReference type="RefSeq" id="XP_042926050.1">
    <property type="nucleotide sequence ID" value="XM_043060921.1"/>
</dbReference>
<dbReference type="GO" id="GO:0071944">
    <property type="term" value="C:cell periphery"/>
    <property type="evidence" value="ECO:0000318"/>
    <property type="project" value="GO_Central"/>
</dbReference>
<dbReference type="EMBL" id="CM008964">
    <property type="protein sequence ID" value="PNW85145.1"/>
    <property type="molecule type" value="Genomic_DNA"/>
</dbReference>
<gene>
    <name evidence="1" type="ORF">CHLRE_03g173650v5</name>
</gene>
<dbReference type="SUPFAM" id="SSF140860">
    <property type="entry name" value="Pseudo ankyrin repeat-like"/>
    <property type="match status" value="1"/>
</dbReference>
<dbReference type="GO" id="GO:0046513">
    <property type="term" value="P:ceramide biosynthetic process"/>
    <property type="evidence" value="ECO:0000318"/>
    <property type="project" value="GO_Central"/>
</dbReference>
<keyword evidence="2" id="KW-1185">Reference proteome</keyword>
<accession>A0A2K3DX91</accession>
<sequence>MAGAEDQLGLLNPGLLRNIAGALHPNEVASSFKFANKEVLGCLRDDYRTFNLARKPSRWCSSIVRGVGSPPSLAEQPWPGHDFVAHWGRPEPWRALNRRQRHRLLCLAASSLHPPSLDAALAHCGTVVKADALVSAAAVGELEACRRLLVEEGCHWDTEPVWAAAAMNGHVAVCRWLGEIGMYGGEVASTKRFVVKACCFSGQREVLAYMQTEVGRGWGGEPLPAELATAAAEGGQVELLGELLAAAAVTGAMQCCEVLAGVAYGCPSEVLQHYYGQWGTEAAAEAQHRQALLLRAATSPTGDWAAKCDWLLLRWGSSPGWPSTGVFMPRVGLYEYQAMWRHAAWQPDYLQRLQHLAACGLGIPTEAVEAAAAAGHVPAAAWCLGLPLLVPAAMHSMLLAMMGRELSRPPAPPQVLATAAAAAGQVPVLRILRAEGVAFSYVQNLKAALELPLPFNELLVNERPFECLPALRYLLMEGGGLEEAEATEAAAAAEDGEEEEESAVDWSAVLRHAAQRGSDLALLRHLHEQHGAAINFEELVAGGSEEQLEWALGVLGPAGVSSQASGVALFRSALVSGNWAAAEWLRSRGLAVDPDDQQQLQQLFCSLAAEQDTPLHIPALWWLLQRYSLQWTPECRDALDVCQEIAWAGGWPVAAGHSQWMQEMMQMTVKALAAL</sequence>
<dbReference type="GO" id="GO:0030149">
    <property type="term" value="P:sphingolipid catabolic process"/>
    <property type="evidence" value="ECO:0000318"/>
    <property type="project" value="GO_Central"/>
</dbReference>
<dbReference type="ExpressionAtlas" id="A0A2K3DX91">
    <property type="expression patterns" value="differential"/>
</dbReference>
<proteinExistence type="predicted"/>
<dbReference type="AlphaFoldDB" id="A0A2K3DX91"/>
<dbReference type="KEGG" id="cre:CHLRE_03g173650v5"/>
<dbReference type="PANTHER" id="PTHR12393:SF6">
    <property type="entry name" value="SPHINGOMYELIN PHOSPHODIESTERASE 2"/>
    <property type="match status" value="1"/>
</dbReference>
<evidence type="ECO:0000313" key="2">
    <source>
        <dbReference type="Proteomes" id="UP000006906"/>
    </source>
</evidence>
<organism evidence="1 2">
    <name type="scientific">Chlamydomonas reinhardtii</name>
    <name type="common">Chlamydomonas smithii</name>
    <dbReference type="NCBI Taxonomy" id="3055"/>
    <lineage>
        <taxon>Eukaryota</taxon>
        <taxon>Viridiplantae</taxon>
        <taxon>Chlorophyta</taxon>
        <taxon>core chlorophytes</taxon>
        <taxon>Chlorophyceae</taxon>
        <taxon>CS clade</taxon>
        <taxon>Chlamydomonadales</taxon>
        <taxon>Chlamydomonadaceae</taxon>
        <taxon>Chlamydomonas</taxon>
    </lineage>
</organism>
<dbReference type="Gramene" id="PNW85145">
    <property type="protein sequence ID" value="PNW85145"/>
    <property type="gene ID" value="CHLRE_03g173650v5"/>
</dbReference>
<dbReference type="InParanoid" id="A0A2K3DX91"/>
<dbReference type="GeneID" id="5728894"/>
<dbReference type="Proteomes" id="UP000006906">
    <property type="component" value="Chromosome 3"/>
</dbReference>
<dbReference type="OrthoDB" id="63514at2759"/>
<dbReference type="PANTHER" id="PTHR12393">
    <property type="entry name" value="SPHINGOMYELIN PHOSPHODIESTERASE RELATED"/>
    <property type="match status" value="1"/>
</dbReference>
<protein>
    <submittedName>
        <fullName evidence="1">Uncharacterized protein</fullName>
    </submittedName>
</protein>
<dbReference type="GO" id="GO:0016020">
    <property type="term" value="C:membrane"/>
    <property type="evidence" value="ECO:0000318"/>
    <property type="project" value="GO_Central"/>
</dbReference>
<dbReference type="GO" id="GO:0005783">
    <property type="term" value="C:endoplasmic reticulum"/>
    <property type="evidence" value="ECO:0000318"/>
    <property type="project" value="GO_Central"/>
</dbReference>
<reference evidence="1 2" key="1">
    <citation type="journal article" date="2007" name="Science">
        <title>The Chlamydomonas genome reveals the evolution of key animal and plant functions.</title>
        <authorList>
            <person name="Merchant S.S."/>
            <person name="Prochnik S.E."/>
            <person name="Vallon O."/>
            <person name="Harris E.H."/>
            <person name="Karpowicz S.J."/>
            <person name="Witman G.B."/>
            <person name="Terry A."/>
            <person name="Salamov A."/>
            <person name="Fritz-Laylin L.K."/>
            <person name="Marechal-Drouard L."/>
            <person name="Marshall W.F."/>
            <person name="Qu L.H."/>
            <person name="Nelson D.R."/>
            <person name="Sanderfoot A.A."/>
            <person name="Spalding M.H."/>
            <person name="Kapitonov V.V."/>
            <person name="Ren Q."/>
            <person name="Ferris P."/>
            <person name="Lindquist E."/>
            <person name="Shapiro H."/>
            <person name="Lucas S.M."/>
            <person name="Grimwood J."/>
            <person name="Schmutz J."/>
            <person name="Cardol P."/>
            <person name="Cerutti H."/>
            <person name="Chanfreau G."/>
            <person name="Chen C.L."/>
            <person name="Cognat V."/>
            <person name="Croft M.T."/>
            <person name="Dent R."/>
            <person name="Dutcher S."/>
            <person name="Fernandez E."/>
            <person name="Fukuzawa H."/>
            <person name="Gonzalez-Ballester D."/>
            <person name="Gonzalez-Halphen D."/>
            <person name="Hallmann A."/>
            <person name="Hanikenne M."/>
            <person name="Hippler M."/>
            <person name="Inwood W."/>
            <person name="Jabbari K."/>
            <person name="Kalanon M."/>
            <person name="Kuras R."/>
            <person name="Lefebvre P.A."/>
            <person name="Lemaire S.D."/>
            <person name="Lobanov A.V."/>
            <person name="Lohr M."/>
            <person name="Manuell A."/>
            <person name="Meier I."/>
            <person name="Mets L."/>
            <person name="Mittag M."/>
            <person name="Mittelmeier T."/>
            <person name="Moroney J.V."/>
            <person name="Moseley J."/>
            <person name="Napoli C."/>
            <person name="Nedelcu A.M."/>
            <person name="Niyogi K."/>
            <person name="Novoselov S.V."/>
            <person name="Paulsen I.T."/>
            <person name="Pazour G."/>
            <person name="Purton S."/>
            <person name="Ral J.P."/>
            <person name="Riano-Pachon D.M."/>
            <person name="Riekhof W."/>
            <person name="Rymarquis L."/>
            <person name="Schroda M."/>
            <person name="Stern D."/>
            <person name="Umen J."/>
            <person name="Willows R."/>
            <person name="Wilson N."/>
            <person name="Zimmer S.L."/>
            <person name="Allmer J."/>
            <person name="Balk J."/>
            <person name="Bisova K."/>
            <person name="Chen C.J."/>
            <person name="Elias M."/>
            <person name="Gendler K."/>
            <person name="Hauser C."/>
            <person name="Lamb M.R."/>
            <person name="Ledford H."/>
            <person name="Long J.C."/>
            <person name="Minagawa J."/>
            <person name="Page M.D."/>
            <person name="Pan J."/>
            <person name="Pootakham W."/>
            <person name="Roje S."/>
            <person name="Rose A."/>
            <person name="Stahlberg E."/>
            <person name="Terauchi A.M."/>
            <person name="Yang P."/>
            <person name="Ball S."/>
            <person name="Bowler C."/>
            <person name="Dieckmann C.L."/>
            <person name="Gladyshev V.N."/>
            <person name="Green P."/>
            <person name="Jorgensen R."/>
            <person name="Mayfield S."/>
            <person name="Mueller-Roeber B."/>
            <person name="Rajamani S."/>
            <person name="Sayre R.T."/>
            <person name="Brokstein P."/>
            <person name="Dubchak I."/>
            <person name="Goodstein D."/>
            <person name="Hornick L."/>
            <person name="Huang Y.W."/>
            <person name="Jhaveri J."/>
            <person name="Luo Y."/>
            <person name="Martinez D."/>
            <person name="Ngau W.C."/>
            <person name="Otillar B."/>
            <person name="Poliakov A."/>
            <person name="Porter A."/>
            <person name="Szajkowski L."/>
            <person name="Werner G."/>
            <person name="Zhou K."/>
            <person name="Grigoriev I.V."/>
            <person name="Rokhsar D.S."/>
            <person name="Grossman A.R."/>
        </authorList>
    </citation>
    <scope>NUCLEOTIDE SEQUENCE [LARGE SCALE GENOMIC DNA]</scope>
    <source>
        <strain evidence="2">CC-503</strain>
    </source>
</reference>
<dbReference type="GO" id="GO:0004620">
    <property type="term" value="F:phospholipase activity"/>
    <property type="evidence" value="ECO:0000318"/>
    <property type="project" value="GO_Central"/>
</dbReference>
<name>A0A2K3DX91_CHLRE</name>